<sequence>MSTEILQLLASPVHRFSGRPQDGPAPAAPGESRVELVLRAGLGVVGDRYFGHPAHRDASVTLIAAESLPPGAGLAETRRNVLLSGIPVDSLVGTVVTLDSGDGPIRLRVNRAAHPCAWMDVTIGPGAWRALRRHGGVRCTPLDDGVLRVGPVTVS</sequence>
<dbReference type="SUPFAM" id="SSF50800">
    <property type="entry name" value="PK beta-barrel domain-like"/>
    <property type="match status" value="1"/>
</dbReference>
<dbReference type="RefSeq" id="WP_310365002.1">
    <property type="nucleotide sequence ID" value="NZ_JAVDYB010000001.1"/>
</dbReference>
<keyword evidence="3" id="KW-1185">Reference proteome</keyword>
<dbReference type="Gene3D" id="2.40.33.20">
    <property type="entry name" value="PK beta-barrel domain-like"/>
    <property type="match status" value="1"/>
</dbReference>
<dbReference type="Proteomes" id="UP001183643">
    <property type="component" value="Unassembled WGS sequence"/>
</dbReference>
<evidence type="ECO:0000313" key="3">
    <source>
        <dbReference type="Proteomes" id="UP001183643"/>
    </source>
</evidence>
<dbReference type="GO" id="GO:0030151">
    <property type="term" value="F:molybdenum ion binding"/>
    <property type="evidence" value="ECO:0007669"/>
    <property type="project" value="InterPro"/>
</dbReference>
<dbReference type="GO" id="GO:0030170">
    <property type="term" value="F:pyridoxal phosphate binding"/>
    <property type="evidence" value="ECO:0007669"/>
    <property type="project" value="InterPro"/>
</dbReference>
<feature type="domain" description="MOSC" evidence="1">
    <location>
        <begin position="19"/>
        <end position="155"/>
    </location>
</feature>
<dbReference type="InterPro" id="IPR005302">
    <property type="entry name" value="MoCF_Sase_C"/>
</dbReference>
<dbReference type="InterPro" id="IPR011037">
    <property type="entry name" value="Pyrv_Knase-like_insert_dom_sf"/>
</dbReference>
<evidence type="ECO:0000259" key="1">
    <source>
        <dbReference type="PROSITE" id="PS51340"/>
    </source>
</evidence>
<accession>A0AAE4C7S9</accession>
<protein>
    <submittedName>
        <fullName evidence="2">MOSC domain-containing protein YiiM</fullName>
    </submittedName>
</protein>
<dbReference type="PROSITE" id="PS51340">
    <property type="entry name" value="MOSC"/>
    <property type="match status" value="1"/>
</dbReference>
<name>A0AAE4C7S9_9ACTN</name>
<gene>
    <name evidence="2" type="ORF">J2S41_001604</name>
</gene>
<comment type="caution">
    <text evidence="2">The sequence shown here is derived from an EMBL/GenBank/DDBJ whole genome shotgun (WGS) entry which is preliminary data.</text>
</comment>
<dbReference type="AlphaFoldDB" id="A0AAE4C7S9"/>
<organism evidence="2 3">
    <name type="scientific">Catenuloplanes atrovinosus</name>
    <dbReference type="NCBI Taxonomy" id="137266"/>
    <lineage>
        <taxon>Bacteria</taxon>
        <taxon>Bacillati</taxon>
        <taxon>Actinomycetota</taxon>
        <taxon>Actinomycetes</taxon>
        <taxon>Micromonosporales</taxon>
        <taxon>Micromonosporaceae</taxon>
        <taxon>Catenuloplanes</taxon>
    </lineage>
</organism>
<proteinExistence type="predicted"/>
<evidence type="ECO:0000313" key="2">
    <source>
        <dbReference type="EMBL" id="MDR7274826.1"/>
    </source>
</evidence>
<reference evidence="2" key="1">
    <citation type="submission" date="2023-07" db="EMBL/GenBank/DDBJ databases">
        <title>Sequencing the genomes of 1000 actinobacteria strains.</title>
        <authorList>
            <person name="Klenk H.-P."/>
        </authorList>
    </citation>
    <scope>NUCLEOTIDE SEQUENCE</scope>
    <source>
        <strain evidence="2">DSM 44707</strain>
    </source>
</reference>
<dbReference type="GO" id="GO:0003824">
    <property type="term" value="F:catalytic activity"/>
    <property type="evidence" value="ECO:0007669"/>
    <property type="project" value="InterPro"/>
</dbReference>
<dbReference type="EMBL" id="JAVDYB010000001">
    <property type="protein sequence ID" value="MDR7274826.1"/>
    <property type="molecule type" value="Genomic_DNA"/>
</dbReference>